<dbReference type="InterPro" id="IPR006490">
    <property type="entry name" value="Maj_tail_phi13"/>
</dbReference>
<accession>A0A8S5MGY7</accession>
<protein>
    <submittedName>
        <fullName evidence="1">Tail tube protein</fullName>
    </submittedName>
</protein>
<sequence>MGKYGAKYLQWAPFAEQTPDALASAYPKYGTPMNLGPLTKVTDAPTFNEAKAYGDNALAEYINEFKECQVDVEITDLPRTAASAVLGATINESADNDMEYGAEDNPPYGGLAFYHNQTNKNGEKFFAGVFYPKLKASMQGTEYATKGDSITLAGGKLKFIASAPTNGKWKVESDLMDTEEEAKAWVDAKITAAAAG</sequence>
<reference evidence="1" key="1">
    <citation type="journal article" date="2021" name="Proc. Natl. Acad. Sci. U.S.A.">
        <title>A Catalog of Tens of Thousands of Viruses from Human Metagenomes Reveals Hidden Associations with Chronic Diseases.</title>
        <authorList>
            <person name="Tisza M.J."/>
            <person name="Buck C.B."/>
        </authorList>
    </citation>
    <scope>NUCLEOTIDE SEQUENCE</scope>
    <source>
        <strain evidence="1">Cthmz15</strain>
    </source>
</reference>
<dbReference type="EMBL" id="BK014905">
    <property type="protein sequence ID" value="DAD81609.1"/>
    <property type="molecule type" value="Genomic_DNA"/>
</dbReference>
<evidence type="ECO:0000313" key="1">
    <source>
        <dbReference type="EMBL" id="DAD81609.1"/>
    </source>
</evidence>
<dbReference type="NCBIfam" id="TIGR01603">
    <property type="entry name" value="maj_tail_phi13"/>
    <property type="match status" value="1"/>
</dbReference>
<proteinExistence type="predicted"/>
<name>A0A8S5MGY7_9CAUD</name>
<organism evidence="1">
    <name type="scientific">Myoviridae sp. cthmz15</name>
    <dbReference type="NCBI Taxonomy" id="2826684"/>
    <lineage>
        <taxon>Viruses</taxon>
        <taxon>Duplodnaviria</taxon>
        <taxon>Heunggongvirae</taxon>
        <taxon>Uroviricota</taxon>
        <taxon>Caudoviricetes</taxon>
    </lineage>
</organism>